<reference evidence="6" key="1">
    <citation type="submission" date="2021-12" db="EMBL/GenBank/DDBJ databases">
        <authorList>
            <person name="Martin H S."/>
        </authorList>
    </citation>
    <scope>NUCLEOTIDE SEQUENCE</scope>
</reference>
<comment type="similarity">
    <text evidence="3">Belongs to the D-isomer specific 2-hydroxyacid dehydrogenase family.</text>
</comment>
<protein>
    <recommendedName>
        <fullName evidence="2">Glyoxylate reductase/hydroxypyruvate reductase</fullName>
    </recommendedName>
</protein>
<dbReference type="OrthoDB" id="298012at2759"/>
<evidence type="ECO:0000259" key="5">
    <source>
        <dbReference type="Pfam" id="PF02826"/>
    </source>
</evidence>
<dbReference type="InterPro" id="IPR006140">
    <property type="entry name" value="D-isomer_DH_NAD-bd"/>
</dbReference>
<dbReference type="GO" id="GO:0008465">
    <property type="term" value="F:hydroxypyruvate reductase (NADH) activity"/>
    <property type="evidence" value="ECO:0007669"/>
    <property type="project" value="TreeGrafter"/>
</dbReference>
<keyword evidence="1 3" id="KW-0560">Oxidoreductase</keyword>
<dbReference type="EMBL" id="OV170225">
    <property type="protein sequence ID" value="CAH0725534.1"/>
    <property type="molecule type" value="Genomic_DNA"/>
</dbReference>
<evidence type="ECO:0000313" key="6">
    <source>
        <dbReference type="EMBL" id="CAH0725534.1"/>
    </source>
</evidence>
<dbReference type="InterPro" id="IPR006139">
    <property type="entry name" value="D-isomer_2_OHA_DH_cat_dom"/>
</dbReference>
<proteinExistence type="inferred from homology"/>
<dbReference type="Pfam" id="PF02826">
    <property type="entry name" value="2-Hacid_dh_C"/>
    <property type="match status" value="1"/>
</dbReference>
<dbReference type="PROSITE" id="PS00671">
    <property type="entry name" value="D_2_HYDROXYACID_DH_3"/>
    <property type="match status" value="1"/>
</dbReference>
<dbReference type="PANTHER" id="PTHR10996">
    <property type="entry name" value="2-HYDROXYACID DEHYDROGENASE-RELATED"/>
    <property type="match status" value="1"/>
</dbReference>
<accession>A0A8J9YCD9</accession>
<evidence type="ECO:0000313" key="7">
    <source>
        <dbReference type="Proteomes" id="UP000838878"/>
    </source>
</evidence>
<dbReference type="Pfam" id="PF00389">
    <property type="entry name" value="2-Hacid_dh"/>
    <property type="match status" value="1"/>
</dbReference>
<dbReference type="FunFam" id="3.40.50.720:FF:000026">
    <property type="entry name" value="Glyoxylate/hydroxypyruvate reductase B"/>
    <property type="match status" value="1"/>
</dbReference>
<dbReference type="SUPFAM" id="SSF51735">
    <property type="entry name" value="NAD(P)-binding Rossmann-fold domains"/>
    <property type="match status" value="1"/>
</dbReference>
<evidence type="ECO:0000256" key="1">
    <source>
        <dbReference type="ARBA" id="ARBA00023002"/>
    </source>
</evidence>
<evidence type="ECO:0000256" key="2">
    <source>
        <dbReference type="ARBA" id="ARBA00073306"/>
    </source>
</evidence>
<feature type="non-terminal residue" evidence="6">
    <location>
        <position position="325"/>
    </location>
</feature>
<dbReference type="GO" id="GO:0005829">
    <property type="term" value="C:cytosol"/>
    <property type="evidence" value="ECO:0007669"/>
    <property type="project" value="TreeGrafter"/>
</dbReference>
<dbReference type="InterPro" id="IPR036291">
    <property type="entry name" value="NAD(P)-bd_dom_sf"/>
</dbReference>
<evidence type="ECO:0000256" key="3">
    <source>
        <dbReference type="RuleBase" id="RU003719"/>
    </source>
</evidence>
<dbReference type="GO" id="GO:0051287">
    <property type="term" value="F:NAD binding"/>
    <property type="evidence" value="ECO:0007669"/>
    <property type="project" value="InterPro"/>
</dbReference>
<keyword evidence="7" id="KW-1185">Reference proteome</keyword>
<evidence type="ECO:0000259" key="4">
    <source>
        <dbReference type="Pfam" id="PF00389"/>
    </source>
</evidence>
<feature type="domain" description="D-isomer specific 2-hydroxyacid dehydrogenase catalytic" evidence="4">
    <location>
        <begin position="14"/>
        <end position="320"/>
    </location>
</feature>
<dbReference type="InterPro" id="IPR050223">
    <property type="entry name" value="D-isomer_2-hydroxyacid_DH"/>
</dbReference>
<sequence length="325" mass="35696">MSLKRVLIVNKTFPAAGIEMLKQELEPVVLPVLEYEPDCITKIKNSITQGYDGLIWNTKHRLTGEILDLAGPRLKAVTTTASGIDHIDTVELKKRGLVLGNTLQVLDNAVADIAVGLLICAARRYKEGVRELESGEWKYGVQWRLGQDIAHSTVGVVGLGGIGQAIIKRLKGFDVAKFIYSGRTDKPEAKSLGAERVPLETLLKESDFVILCCPLTKDTKHLINNETLKMMKKTSVLVNIGRGDLIDQRALYNALKEGQIFSAGLDVTTPEPISKDDPIVDLPNCYIIPHLGSATYQTRNAMARLSAENILLALNGKRMKCPIDL</sequence>
<gene>
    <name evidence="6" type="ORF">BINO364_LOCUS11107</name>
</gene>
<dbReference type="Proteomes" id="UP000838878">
    <property type="component" value="Chromosome 5"/>
</dbReference>
<feature type="domain" description="D-isomer specific 2-hydroxyacid dehydrogenase NAD-binding" evidence="5">
    <location>
        <begin position="115"/>
        <end position="292"/>
    </location>
</feature>
<dbReference type="GO" id="GO:0030267">
    <property type="term" value="F:glyoxylate reductase (NADPH) activity"/>
    <property type="evidence" value="ECO:0007669"/>
    <property type="project" value="TreeGrafter"/>
</dbReference>
<dbReference type="SUPFAM" id="SSF52283">
    <property type="entry name" value="Formate/glycerate dehydrogenase catalytic domain-like"/>
    <property type="match status" value="1"/>
</dbReference>
<dbReference type="Gene3D" id="3.40.50.720">
    <property type="entry name" value="NAD(P)-binding Rossmann-like Domain"/>
    <property type="match status" value="2"/>
</dbReference>
<name>A0A8J9YCD9_9NEOP</name>
<organism evidence="6 7">
    <name type="scientific">Brenthis ino</name>
    <name type="common">lesser marbled fritillary</name>
    <dbReference type="NCBI Taxonomy" id="405034"/>
    <lineage>
        <taxon>Eukaryota</taxon>
        <taxon>Metazoa</taxon>
        <taxon>Ecdysozoa</taxon>
        <taxon>Arthropoda</taxon>
        <taxon>Hexapoda</taxon>
        <taxon>Insecta</taxon>
        <taxon>Pterygota</taxon>
        <taxon>Neoptera</taxon>
        <taxon>Endopterygota</taxon>
        <taxon>Lepidoptera</taxon>
        <taxon>Glossata</taxon>
        <taxon>Ditrysia</taxon>
        <taxon>Papilionoidea</taxon>
        <taxon>Nymphalidae</taxon>
        <taxon>Heliconiinae</taxon>
        <taxon>Argynnini</taxon>
        <taxon>Brenthis</taxon>
    </lineage>
</organism>
<dbReference type="AlphaFoldDB" id="A0A8J9YCD9"/>
<dbReference type="PANTHER" id="PTHR10996:SF119">
    <property type="entry name" value="FI03731P-RELATED"/>
    <property type="match status" value="1"/>
</dbReference>
<dbReference type="InterPro" id="IPR029753">
    <property type="entry name" value="D-isomer_DH_CS"/>
</dbReference>
<dbReference type="CDD" id="cd05301">
    <property type="entry name" value="GDH"/>
    <property type="match status" value="1"/>
</dbReference>